<dbReference type="WBParaSite" id="PSU_v2.g8381.t1">
    <property type="protein sequence ID" value="PSU_v2.g8381.t1"/>
    <property type="gene ID" value="PSU_v2.g8381"/>
</dbReference>
<evidence type="ECO:0000313" key="2">
    <source>
        <dbReference type="Proteomes" id="UP000887577"/>
    </source>
</evidence>
<reference evidence="3" key="1">
    <citation type="submission" date="2022-11" db="UniProtKB">
        <authorList>
            <consortium name="WormBaseParasite"/>
        </authorList>
    </citation>
    <scope>IDENTIFICATION</scope>
</reference>
<feature type="region of interest" description="Disordered" evidence="1">
    <location>
        <begin position="1"/>
        <end position="30"/>
    </location>
</feature>
<dbReference type="Proteomes" id="UP000887577">
    <property type="component" value="Unplaced"/>
</dbReference>
<accession>A0A914Z8Z3</accession>
<organism evidence="2 3">
    <name type="scientific">Panagrolaimus superbus</name>
    <dbReference type="NCBI Taxonomy" id="310955"/>
    <lineage>
        <taxon>Eukaryota</taxon>
        <taxon>Metazoa</taxon>
        <taxon>Ecdysozoa</taxon>
        <taxon>Nematoda</taxon>
        <taxon>Chromadorea</taxon>
        <taxon>Rhabditida</taxon>
        <taxon>Tylenchina</taxon>
        <taxon>Panagrolaimomorpha</taxon>
        <taxon>Panagrolaimoidea</taxon>
        <taxon>Panagrolaimidae</taxon>
        <taxon>Panagrolaimus</taxon>
    </lineage>
</organism>
<protein>
    <submittedName>
        <fullName evidence="3">Uncharacterized protein</fullName>
    </submittedName>
</protein>
<keyword evidence="2" id="KW-1185">Reference proteome</keyword>
<feature type="compositionally biased region" description="Low complexity" evidence="1">
    <location>
        <begin position="9"/>
        <end position="19"/>
    </location>
</feature>
<name>A0A914Z8Z3_9BILA</name>
<dbReference type="AlphaFoldDB" id="A0A914Z8Z3"/>
<proteinExistence type="predicted"/>
<sequence length="100" mass="10712">MHRLHLIDSDSNSDSNSDSGVGVATSHIKSKTKKRFNFQSRDAFQVAAADNCPDGSKSGGSNAKGYFEATYAETCNDLVCQKGLKCVQVNKQFAKCCGGK</sequence>
<evidence type="ECO:0000313" key="3">
    <source>
        <dbReference type="WBParaSite" id="PSU_v2.g8381.t1"/>
    </source>
</evidence>
<evidence type="ECO:0000256" key="1">
    <source>
        <dbReference type="SAM" id="MobiDB-lite"/>
    </source>
</evidence>